<feature type="transmembrane region" description="Helical" evidence="1">
    <location>
        <begin position="86"/>
        <end position="105"/>
    </location>
</feature>
<feature type="domain" description="Major facilitator superfamily (MFS) profile" evidence="2">
    <location>
        <begin position="18"/>
        <end position="424"/>
    </location>
</feature>
<feature type="transmembrane region" description="Helical" evidence="1">
    <location>
        <begin position="57"/>
        <end position="79"/>
    </location>
</feature>
<dbReference type="Pfam" id="PF07690">
    <property type="entry name" value="MFS_1"/>
    <property type="match status" value="1"/>
</dbReference>
<accession>A0A381VBW2</accession>
<keyword evidence="1" id="KW-1133">Transmembrane helix</keyword>
<feature type="transmembrane region" description="Helical" evidence="1">
    <location>
        <begin position="323"/>
        <end position="348"/>
    </location>
</feature>
<dbReference type="PANTHER" id="PTHR11360">
    <property type="entry name" value="MONOCARBOXYLATE TRANSPORTER"/>
    <property type="match status" value="1"/>
</dbReference>
<dbReference type="AlphaFoldDB" id="A0A381VBW2"/>
<keyword evidence="1" id="KW-0812">Transmembrane</keyword>
<keyword evidence="1" id="KW-0472">Membrane</keyword>
<dbReference type="InterPro" id="IPR036259">
    <property type="entry name" value="MFS_trans_sf"/>
</dbReference>
<feature type="transmembrane region" description="Helical" evidence="1">
    <location>
        <begin position="111"/>
        <end position="135"/>
    </location>
</feature>
<dbReference type="InterPro" id="IPR020846">
    <property type="entry name" value="MFS_dom"/>
</dbReference>
<dbReference type="InterPro" id="IPR011701">
    <property type="entry name" value="MFS"/>
</dbReference>
<dbReference type="GO" id="GO:0022857">
    <property type="term" value="F:transmembrane transporter activity"/>
    <property type="evidence" value="ECO:0007669"/>
    <property type="project" value="InterPro"/>
</dbReference>
<dbReference type="EMBL" id="UINC01008271">
    <property type="protein sequence ID" value="SVA37258.1"/>
    <property type="molecule type" value="Genomic_DNA"/>
</dbReference>
<evidence type="ECO:0000313" key="3">
    <source>
        <dbReference type="EMBL" id="SVA37258.1"/>
    </source>
</evidence>
<feature type="transmembrane region" description="Helical" evidence="1">
    <location>
        <begin position="280"/>
        <end position="302"/>
    </location>
</feature>
<dbReference type="CDD" id="cd17355">
    <property type="entry name" value="MFS_YcxA_like"/>
    <property type="match status" value="1"/>
</dbReference>
<organism evidence="3">
    <name type="scientific">marine metagenome</name>
    <dbReference type="NCBI Taxonomy" id="408172"/>
    <lineage>
        <taxon>unclassified sequences</taxon>
        <taxon>metagenomes</taxon>
        <taxon>ecological metagenomes</taxon>
    </lineage>
</organism>
<dbReference type="PANTHER" id="PTHR11360:SF284">
    <property type="entry name" value="EG:103B4.3 PROTEIN-RELATED"/>
    <property type="match status" value="1"/>
</dbReference>
<dbReference type="PROSITE" id="PS50850">
    <property type="entry name" value="MFS"/>
    <property type="match status" value="1"/>
</dbReference>
<feature type="transmembrane region" description="Helical" evidence="1">
    <location>
        <begin position="16"/>
        <end position="37"/>
    </location>
</feature>
<feature type="transmembrane region" description="Helical" evidence="1">
    <location>
        <begin position="246"/>
        <end position="268"/>
    </location>
</feature>
<dbReference type="SUPFAM" id="SSF103473">
    <property type="entry name" value="MFS general substrate transporter"/>
    <property type="match status" value="1"/>
</dbReference>
<proteinExistence type="predicted"/>
<gene>
    <name evidence="3" type="ORF">METZ01_LOCUS90112</name>
</gene>
<protein>
    <recommendedName>
        <fullName evidence="2">Major facilitator superfamily (MFS) profile domain-containing protein</fullName>
    </recommendedName>
</protein>
<feature type="transmembrane region" description="Helical" evidence="1">
    <location>
        <begin position="147"/>
        <end position="169"/>
    </location>
</feature>
<dbReference type="Gene3D" id="1.20.1250.20">
    <property type="entry name" value="MFS general substrate transporter like domains"/>
    <property type="match status" value="2"/>
</dbReference>
<reference evidence="3" key="1">
    <citation type="submission" date="2018-05" db="EMBL/GenBank/DDBJ databases">
        <authorList>
            <person name="Lanie J.A."/>
            <person name="Ng W.-L."/>
            <person name="Kazmierczak K.M."/>
            <person name="Andrzejewski T.M."/>
            <person name="Davidsen T.M."/>
            <person name="Wayne K.J."/>
            <person name="Tettelin H."/>
            <person name="Glass J.I."/>
            <person name="Rusch D."/>
            <person name="Podicherti R."/>
            <person name="Tsui H.-C.T."/>
            <person name="Winkler M.E."/>
        </authorList>
    </citation>
    <scope>NUCLEOTIDE SEQUENCE</scope>
</reference>
<evidence type="ECO:0000259" key="2">
    <source>
        <dbReference type="PROSITE" id="PS50850"/>
    </source>
</evidence>
<dbReference type="InterPro" id="IPR050327">
    <property type="entry name" value="Proton-linked_MCT"/>
</dbReference>
<feature type="transmembrane region" description="Helical" evidence="1">
    <location>
        <begin position="175"/>
        <end position="197"/>
    </location>
</feature>
<sequence>MKRAIKSISSGEGKLYYGWLVLAVCFFLVMMAFGVRSSMGVFVTPIETEMNWERWEITRVISLGILVGAFSFLVTGYLHDRYGGRFVIGGALLMLGASVMSVSMLNSMLSFILLWGFLMSFASSGVSFVTIHALLSRWFFRRRGLVISISAAGGSIGPVLLAPFSAYLIETFDWRTAFVVLGAMIFFIAAPLALTFLRNDPGGLVPRSELEGYSEDEEKSSTASVADVSGLLFTSKWKQALSTSPFWQLSVAYLVCGITTNIISVHFVPFAEDQGVPKMTAATIFGVMMGLNSIGVLSAGFLSNYFKQKNVLGTTYALRGMAYVLLLAVGGVEGMWVFALVAGISWIATASVTSSMTADIYGLENIGTLNGMTNMAHQIGGALSVLMAGELYQLTGSYTLPFSIAALTLVVASIAAFSVNERKYSYRYNPVSSVFRSPETNTAT</sequence>
<evidence type="ECO:0000256" key="1">
    <source>
        <dbReference type="SAM" id="Phobius"/>
    </source>
</evidence>
<name>A0A381VBW2_9ZZZZ</name>
<feature type="transmembrane region" description="Helical" evidence="1">
    <location>
        <begin position="398"/>
        <end position="419"/>
    </location>
</feature>